<accession>A0ABW4ZG89</accession>
<evidence type="ECO:0008006" key="3">
    <source>
        <dbReference type="Google" id="ProtNLM"/>
    </source>
</evidence>
<protein>
    <recommendedName>
        <fullName evidence="3">DUF3618 domain-containing protein</fullName>
    </recommendedName>
</protein>
<evidence type="ECO:0000313" key="2">
    <source>
        <dbReference type="Proteomes" id="UP001597389"/>
    </source>
</evidence>
<dbReference type="Proteomes" id="UP001597389">
    <property type="component" value="Unassembled WGS sequence"/>
</dbReference>
<sequence length="139" mass="15687">MARTNQSEQRKLELVAQLEDARTSMLGAKLLLDEQLADKKASLTEALNVPKRVKKAFMEQPIKSFSVALASGLGASIFFKKKPKKQNTEKVAKASVLTGLFLAVLKPILQRLALQYSQQWLAQRANHKQHDRYQLDQVQ</sequence>
<evidence type="ECO:0000313" key="1">
    <source>
        <dbReference type="EMBL" id="MFD2160690.1"/>
    </source>
</evidence>
<organism evidence="1 2">
    <name type="scientific">Rubritalea tangerina</name>
    <dbReference type="NCBI Taxonomy" id="430798"/>
    <lineage>
        <taxon>Bacteria</taxon>
        <taxon>Pseudomonadati</taxon>
        <taxon>Verrucomicrobiota</taxon>
        <taxon>Verrucomicrobiia</taxon>
        <taxon>Verrucomicrobiales</taxon>
        <taxon>Rubritaleaceae</taxon>
        <taxon>Rubritalea</taxon>
    </lineage>
</organism>
<reference evidence="2" key="1">
    <citation type="journal article" date="2019" name="Int. J. Syst. Evol. Microbiol.">
        <title>The Global Catalogue of Microorganisms (GCM) 10K type strain sequencing project: providing services to taxonomists for standard genome sequencing and annotation.</title>
        <authorList>
            <consortium name="The Broad Institute Genomics Platform"/>
            <consortium name="The Broad Institute Genome Sequencing Center for Infectious Disease"/>
            <person name="Wu L."/>
            <person name="Ma J."/>
        </authorList>
    </citation>
    <scope>NUCLEOTIDE SEQUENCE [LARGE SCALE GENOMIC DNA]</scope>
    <source>
        <strain evidence="2">CCUG 57942</strain>
    </source>
</reference>
<keyword evidence="2" id="KW-1185">Reference proteome</keyword>
<proteinExistence type="predicted"/>
<dbReference type="EMBL" id="JBHUJB010000089">
    <property type="protein sequence ID" value="MFD2160690.1"/>
    <property type="molecule type" value="Genomic_DNA"/>
</dbReference>
<gene>
    <name evidence="1" type="ORF">ACFSW8_17430</name>
</gene>
<comment type="caution">
    <text evidence="1">The sequence shown here is derived from an EMBL/GenBank/DDBJ whole genome shotgun (WGS) entry which is preliminary data.</text>
</comment>
<name>A0ABW4ZG89_9BACT</name>
<dbReference type="RefSeq" id="WP_377089817.1">
    <property type="nucleotide sequence ID" value="NZ_JBHSJL010000014.1"/>
</dbReference>